<gene>
    <name evidence="3" type="ORF">EDD77_13823</name>
</gene>
<dbReference type="SUPFAM" id="SSF52540">
    <property type="entry name" value="P-loop containing nucleoside triphosphate hydrolases"/>
    <property type="match status" value="1"/>
</dbReference>
<dbReference type="EMBL" id="SLUM01000038">
    <property type="protein sequence ID" value="TCL52983.1"/>
    <property type="molecule type" value="Genomic_DNA"/>
</dbReference>
<dbReference type="AlphaFoldDB" id="A0A4R1QJG9"/>
<reference evidence="3 4" key="1">
    <citation type="submission" date="2019-03" db="EMBL/GenBank/DDBJ databases">
        <title>Genomic Encyclopedia of Type Strains, Phase IV (KMG-IV): sequencing the most valuable type-strain genomes for metagenomic binning, comparative biology and taxonomic classification.</title>
        <authorList>
            <person name="Goeker M."/>
        </authorList>
    </citation>
    <scope>NUCLEOTIDE SEQUENCE [LARGE SCALE GENOMIC DNA]</scope>
    <source>
        <strain evidence="3 4">DSM 100451</strain>
    </source>
</reference>
<evidence type="ECO:0000313" key="3">
    <source>
        <dbReference type="EMBL" id="TCL52983.1"/>
    </source>
</evidence>
<protein>
    <submittedName>
        <fullName evidence="3">DNA replication protein DnaC</fullName>
    </submittedName>
</protein>
<dbReference type="Gene3D" id="3.40.50.300">
    <property type="entry name" value="P-loop containing nucleotide triphosphate hydrolases"/>
    <property type="match status" value="1"/>
</dbReference>
<feature type="compositionally biased region" description="Polar residues" evidence="1">
    <location>
        <begin position="11"/>
        <end position="20"/>
    </location>
</feature>
<evidence type="ECO:0000313" key="4">
    <source>
        <dbReference type="Proteomes" id="UP000295184"/>
    </source>
</evidence>
<evidence type="ECO:0000256" key="1">
    <source>
        <dbReference type="SAM" id="MobiDB-lite"/>
    </source>
</evidence>
<dbReference type="PANTHER" id="PTHR30050">
    <property type="entry name" value="CHROMOSOMAL REPLICATION INITIATOR PROTEIN DNAA"/>
    <property type="match status" value="1"/>
</dbReference>
<feature type="domain" description="IstB-like ATP-binding" evidence="2">
    <location>
        <begin position="85"/>
        <end position="224"/>
    </location>
</feature>
<dbReference type="InterPro" id="IPR002611">
    <property type="entry name" value="IstB_ATP-bd"/>
</dbReference>
<organism evidence="3 4">
    <name type="scientific">Allofournierella massiliensis</name>
    <dbReference type="NCBI Taxonomy" id="1650663"/>
    <lineage>
        <taxon>Bacteria</taxon>
        <taxon>Bacillati</taxon>
        <taxon>Bacillota</taxon>
        <taxon>Clostridia</taxon>
        <taxon>Eubacteriales</taxon>
        <taxon>Oscillospiraceae</taxon>
        <taxon>Allofournierella</taxon>
    </lineage>
</organism>
<dbReference type="STRING" id="1650663.GCA_001486665_03129"/>
<dbReference type="CDD" id="cd00009">
    <property type="entry name" value="AAA"/>
    <property type="match status" value="1"/>
</dbReference>
<dbReference type="GO" id="GO:0005524">
    <property type="term" value="F:ATP binding"/>
    <property type="evidence" value="ECO:0007669"/>
    <property type="project" value="InterPro"/>
</dbReference>
<feature type="region of interest" description="Disordered" evidence="1">
    <location>
        <begin position="1"/>
        <end position="20"/>
    </location>
</feature>
<evidence type="ECO:0000259" key="2">
    <source>
        <dbReference type="Pfam" id="PF01695"/>
    </source>
</evidence>
<dbReference type="Proteomes" id="UP000295184">
    <property type="component" value="Unassembled WGS sequence"/>
</dbReference>
<dbReference type="InterPro" id="IPR027417">
    <property type="entry name" value="P-loop_NTPase"/>
</dbReference>
<dbReference type="PANTHER" id="PTHR30050:SF4">
    <property type="entry name" value="ATP-BINDING PROTEIN RV3427C IN INSERTION SEQUENCE-RELATED"/>
    <property type="match status" value="1"/>
</dbReference>
<accession>A0A4R1QJG9</accession>
<comment type="caution">
    <text evidence="3">The sequence shown here is derived from an EMBL/GenBank/DDBJ whole genome shotgun (WGS) entry which is preliminary data.</text>
</comment>
<dbReference type="OrthoDB" id="1655960at2"/>
<dbReference type="GO" id="GO:0006260">
    <property type="term" value="P:DNA replication"/>
    <property type="evidence" value="ECO:0007669"/>
    <property type="project" value="TreeGrafter"/>
</dbReference>
<proteinExistence type="predicted"/>
<dbReference type="Pfam" id="PF01695">
    <property type="entry name" value="IstB_IS21"/>
    <property type="match status" value="1"/>
</dbReference>
<sequence length="264" mass="29759">MEMTTHPMTRMPTSGSSYEEWNQDKTRRMNIWDSKRFPQNQCPHCNGSGWVWKDWGEGEWAPCSCQSRIQTRKHTENAGLSKSLAKFNLNDFRADQAWQTALLKSTCDYARHPKGFLFICGQPGAGKTHLAAGAFNYILKGGARGKGRSWPDLMAELKAAQNTPDYVRLMDELKGCQILYLDDFLHAVKKQPTTGDLKLAFEIINARYDNDRNPTIITSNLTPSEIAKFDSSLSGRIVEAAGAHMLIIAPDPDRDYRTRKGVEV</sequence>
<name>A0A4R1QJG9_9FIRM</name>